<feature type="transmembrane region" description="Helical" evidence="1">
    <location>
        <begin position="127"/>
        <end position="147"/>
    </location>
</feature>
<proteinExistence type="predicted"/>
<keyword evidence="1" id="KW-1133">Transmembrane helix</keyword>
<keyword evidence="1" id="KW-0472">Membrane</keyword>
<keyword evidence="3" id="KW-1185">Reference proteome</keyword>
<evidence type="ECO:0000313" key="2">
    <source>
        <dbReference type="EMBL" id="MET3867905.1"/>
    </source>
</evidence>
<feature type="transmembrane region" description="Helical" evidence="1">
    <location>
        <begin position="94"/>
        <end position="115"/>
    </location>
</feature>
<dbReference type="RefSeq" id="WP_209650627.1">
    <property type="nucleotide sequence ID" value="NZ_JBEPNV010000001.1"/>
</dbReference>
<name>A0ABV2NN16_9HYPH</name>
<evidence type="ECO:0000256" key="1">
    <source>
        <dbReference type="SAM" id="Phobius"/>
    </source>
</evidence>
<dbReference type="EMBL" id="JBEPNW010000002">
    <property type="protein sequence ID" value="MET3867905.1"/>
    <property type="molecule type" value="Genomic_DNA"/>
</dbReference>
<feature type="transmembrane region" description="Helical" evidence="1">
    <location>
        <begin position="21"/>
        <end position="42"/>
    </location>
</feature>
<sequence>MPHSKKPLMPAHPAGPYSTYRLFEWCMATMMILIAMTLAMPGDTMERAALRPIAEMGATEENMALFFGAVGVLRVMALYLNGHINNIVVGPKGAYIRAVGAAAGCFIMGQLTGALVFDAFKADAPSFVIPVFGTLAGFEALSVYIAALDGVSRKSRIGKALDNLERVVG</sequence>
<accession>A0ABV2NN16</accession>
<organism evidence="2 3">
    <name type="scientific">Methylobacterium radiotolerans</name>
    <dbReference type="NCBI Taxonomy" id="31998"/>
    <lineage>
        <taxon>Bacteria</taxon>
        <taxon>Pseudomonadati</taxon>
        <taxon>Pseudomonadota</taxon>
        <taxon>Alphaproteobacteria</taxon>
        <taxon>Hyphomicrobiales</taxon>
        <taxon>Methylobacteriaceae</taxon>
        <taxon>Methylobacterium</taxon>
    </lineage>
</organism>
<evidence type="ECO:0008006" key="4">
    <source>
        <dbReference type="Google" id="ProtNLM"/>
    </source>
</evidence>
<gene>
    <name evidence="2" type="ORF">ABIC20_005214</name>
</gene>
<comment type="caution">
    <text evidence="2">The sequence shown here is derived from an EMBL/GenBank/DDBJ whole genome shotgun (WGS) entry which is preliminary data.</text>
</comment>
<protein>
    <recommendedName>
        <fullName evidence="4">DUF4345 domain-containing protein</fullName>
    </recommendedName>
</protein>
<keyword evidence="1" id="KW-0812">Transmembrane</keyword>
<dbReference type="Proteomes" id="UP001549119">
    <property type="component" value="Unassembled WGS sequence"/>
</dbReference>
<evidence type="ECO:0000313" key="3">
    <source>
        <dbReference type="Proteomes" id="UP001549119"/>
    </source>
</evidence>
<feature type="transmembrane region" description="Helical" evidence="1">
    <location>
        <begin position="62"/>
        <end position="82"/>
    </location>
</feature>
<reference evidence="2 3" key="1">
    <citation type="submission" date="2024-06" db="EMBL/GenBank/DDBJ databases">
        <title>Genomics of switchgrass bacterial isolates.</title>
        <authorList>
            <person name="Shade A."/>
        </authorList>
    </citation>
    <scope>NUCLEOTIDE SEQUENCE [LARGE SCALE GENOMIC DNA]</scope>
    <source>
        <strain evidence="2 3">PvP084</strain>
    </source>
</reference>